<accession>A0A2M7G6V5</accession>
<sequence>MFALRQIVEDPGDFIPVPPEVKHKRTEVIFLLVDQPSISEEKLSLASLAGSWSGSLEREPQGEYEQRLELE</sequence>
<protein>
    <submittedName>
        <fullName evidence="1">Uncharacterized protein</fullName>
    </submittedName>
</protein>
<comment type="caution">
    <text evidence="1">The sequence shown here is derived from an EMBL/GenBank/DDBJ whole genome shotgun (WGS) entry which is preliminary data.</text>
</comment>
<evidence type="ECO:0000313" key="2">
    <source>
        <dbReference type="Proteomes" id="UP000231019"/>
    </source>
</evidence>
<evidence type="ECO:0000313" key="1">
    <source>
        <dbReference type="EMBL" id="PIW17646.1"/>
    </source>
</evidence>
<reference evidence="1 2" key="1">
    <citation type="submission" date="2017-09" db="EMBL/GenBank/DDBJ databases">
        <title>Depth-based differentiation of microbial function through sediment-hosted aquifers and enrichment of novel symbionts in the deep terrestrial subsurface.</title>
        <authorList>
            <person name="Probst A.J."/>
            <person name="Ladd B."/>
            <person name="Jarett J.K."/>
            <person name="Geller-Mcgrath D.E."/>
            <person name="Sieber C.M."/>
            <person name="Emerson J.B."/>
            <person name="Anantharaman K."/>
            <person name="Thomas B.C."/>
            <person name="Malmstrom R."/>
            <person name="Stieglmeier M."/>
            <person name="Klingl A."/>
            <person name="Woyke T."/>
            <person name="Ryan C.M."/>
            <person name="Banfield J.F."/>
        </authorList>
    </citation>
    <scope>NUCLEOTIDE SEQUENCE [LARGE SCALE GENOMIC DNA]</scope>
    <source>
        <strain evidence="1">CG17_big_fil_post_rev_8_21_14_2_50_48_46</strain>
    </source>
</reference>
<dbReference type="EMBL" id="PFFQ01000022">
    <property type="protein sequence ID" value="PIW17646.1"/>
    <property type="molecule type" value="Genomic_DNA"/>
</dbReference>
<gene>
    <name evidence="1" type="ORF">COW36_07845</name>
</gene>
<dbReference type="AlphaFoldDB" id="A0A2M7G6V5"/>
<dbReference type="Proteomes" id="UP000231019">
    <property type="component" value="Unassembled WGS sequence"/>
</dbReference>
<organism evidence="1 2">
    <name type="scientific">bacterium (Candidatus Blackallbacteria) CG17_big_fil_post_rev_8_21_14_2_50_48_46</name>
    <dbReference type="NCBI Taxonomy" id="2014261"/>
    <lineage>
        <taxon>Bacteria</taxon>
        <taxon>Candidatus Blackallbacteria</taxon>
    </lineage>
</organism>
<name>A0A2M7G6V5_9BACT</name>
<proteinExistence type="predicted"/>